<comment type="caution">
    <text evidence="1">The sequence shown here is derived from an EMBL/GenBank/DDBJ whole genome shotgun (WGS) entry which is preliminary data.</text>
</comment>
<dbReference type="InterPro" id="IPR032675">
    <property type="entry name" value="LRR_dom_sf"/>
</dbReference>
<dbReference type="Gene3D" id="3.80.10.10">
    <property type="entry name" value="Ribonuclease Inhibitor"/>
    <property type="match status" value="1"/>
</dbReference>
<dbReference type="EMBL" id="LXSH01000028">
    <property type="protein sequence ID" value="OAM20266.1"/>
    <property type="molecule type" value="Genomic_DNA"/>
</dbReference>
<gene>
    <name evidence="1" type="ORF">A7P89_10180</name>
</gene>
<accession>A0A1A9RLF0</accession>
<evidence type="ECO:0000313" key="2">
    <source>
        <dbReference type="Proteomes" id="UP000078103"/>
    </source>
</evidence>
<dbReference type="Proteomes" id="UP000078103">
    <property type="component" value="Unassembled WGS sequence"/>
</dbReference>
<dbReference type="RefSeq" id="WP_064106407.1">
    <property type="nucleotide sequence ID" value="NZ_LXSH01000028.1"/>
</dbReference>
<sequence length="361" mass="41327">MAGSFSCGLGFWNIDSLPEFRKDLPKYKSKIHELDRIQIIEGADLKVILPVLWEEVLQQHPSTHLRFYLYRDFDVDWIADFPGLQNLAIEVSVGSIDNLEKLAKFENLHTLALKANQGFGSLDFLNGVNPNLQNLYLDSETKSAKSDLSVLTRFQHLKTLYLQKLEKNLDQALPELQELEALVLRSISKPKSLDFVAGLNNLQYLTLQLCGFENIDAAAQLPTLKYLQLWRLPKLGNLDFVSQMQNLQFLFVETLNGITRFPEVAGLQKLRRVKITSCKNLSDFSEVAHSRSIREFAIQNATQPDLNIYRPLIENRHIEQLGIGHEKVATQNAMRALAQQHGREQIVVCMYPEFEPFVFED</sequence>
<protein>
    <recommendedName>
        <fullName evidence="3">Leucine-rich repeat domain-containing protein</fullName>
    </recommendedName>
</protein>
<evidence type="ECO:0008006" key="3">
    <source>
        <dbReference type="Google" id="ProtNLM"/>
    </source>
</evidence>
<dbReference type="SUPFAM" id="SSF52058">
    <property type="entry name" value="L domain-like"/>
    <property type="match status" value="1"/>
</dbReference>
<proteinExistence type="predicted"/>
<name>A0A1A9RLF0_EIKCO</name>
<dbReference type="AlphaFoldDB" id="A0A1A9RLF0"/>
<reference evidence="2" key="1">
    <citation type="submission" date="2016-05" db="EMBL/GenBank/DDBJ databases">
        <title>Draft genome of Corynebacterium afermentans subsp. afermentans LCDC 88199T.</title>
        <authorList>
            <person name="Bernier A.-M."/>
            <person name="Bernard K."/>
        </authorList>
    </citation>
    <scope>NUCLEOTIDE SEQUENCE [LARGE SCALE GENOMIC DNA]</scope>
    <source>
        <strain evidence="2">NML120819</strain>
    </source>
</reference>
<evidence type="ECO:0000313" key="1">
    <source>
        <dbReference type="EMBL" id="OAM20266.1"/>
    </source>
</evidence>
<organism evidence="1 2">
    <name type="scientific">Eikenella corrodens</name>
    <dbReference type="NCBI Taxonomy" id="539"/>
    <lineage>
        <taxon>Bacteria</taxon>
        <taxon>Pseudomonadati</taxon>
        <taxon>Pseudomonadota</taxon>
        <taxon>Betaproteobacteria</taxon>
        <taxon>Neisseriales</taxon>
        <taxon>Neisseriaceae</taxon>
        <taxon>Eikenella</taxon>
    </lineage>
</organism>